<dbReference type="OrthoDB" id="106501at2"/>
<keyword evidence="1" id="KW-0732">Signal</keyword>
<dbReference type="Pfam" id="PF13609">
    <property type="entry name" value="Porin_4"/>
    <property type="match status" value="1"/>
</dbReference>
<gene>
    <name evidence="3" type="ORF">EDC57_0680</name>
</gene>
<feature type="signal peptide" evidence="1">
    <location>
        <begin position="1"/>
        <end position="22"/>
    </location>
</feature>
<dbReference type="InterPro" id="IPR023614">
    <property type="entry name" value="Porin_dom_sf"/>
</dbReference>
<dbReference type="GO" id="GO:0016020">
    <property type="term" value="C:membrane"/>
    <property type="evidence" value="ECO:0007669"/>
    <property type="project" value="InterPro"/>
</dbReference>
<name>A0A3N1Y7G6_9GAMM</name>
<dbReference type="EMBL" id="RJVI01000001">
    <property type="protein sequence ID" value="ROR34776.1"/>
    <property type="molecule type" value="Genomic_DNA"/>
</dbReference>
<dbReference type="Gene3D" id="2.40.160.10">
    <property type="entry name" value="Porin"/>
    <property type="match status" value="1"/>
</dbReference>
<dbReference type="AlphaFoldDB" id="A0A3N1Y7G6"/>
<organism evidence="3 4">
    <name type="scientific">Inmirania thermothiophila</name>
    <dbReference type="NCBI Taxonomy" id="1750597"/>
    <lineage>
        <taxon>Bacteria</taxon>
        <taxon>Pseudomonadati</taxon>
        <taxon>Pseudomonadota</taxon>
        <taxon>Gammaproteobacteria</taxon>
        <taxon>Chromatiales</taxon>
        <taxon>Ectothiorhodospiraceae</taxon>
        <taxon>Inmirania</taxon>
    </lineage>
</organism>
<dbReference type="InterPro" id="IPR033900">
    <property type="entry name" value="Gram_neg_porin_domain"/>
</dbReference>
<sequence length="399" mass="42952">MRKHHVLVTALGLAAAAGPAAAQTPEALEQAVEKVLREHSEWSDQKSVVHLAGYAGVTYQNGDVRGHDGTKDVDAFSGTQFAPIFHYQYGDSILLESELELAVTEEGETDLEMEYLTIDWIANDHLTVVAGRFLSPLGFFRQNLHPSWINKLPTAPAGFGHDGAAPTSETGLQLRGGFGGGGVRFNYAVYVGNGPELEVVSETENVGAPDDFAVEGIMAEGFSRDLNEEKVVGGRLGILPFPELEIGLSAATGKADAEITDDDVGGGNPGEAVVSADYDVFAFDLAYRRGGLKVYAEWVRSELGDISLDGTELAGGEVETGDWEAWYVQGSYRVGNVEVVLRYGEVDTPHDDESDQTQTAVGVNYYLANNALVKLAYETNDFDAGDDPDRVLLQFAYGF</sequence>
<accession>A0A3N1Y7G6</accession>
<comment type="caution">
    <text evidence="3">The sequence shown here is derived from an EMBL/GenBank/DDBJ whole genome shotgun (WGS) entry which is preliminary data.</text>
</comment>
<proteinExistence type="predicted"/>
<evidence type="ECO:0000313" key="4">
    <source>
        <dbReference type="Proteomes" id="UP000276634"/>
    </source>
</evidence>
<evidence type="ECO:0000256" key="1">
    <source>
        <dbReference type="SAM" id="SignalP"/>
    </source>
</evidence>
<dbReference type="GO" id="GO:0015288">
    <property type="term" value="F:porin activity"/>
    <property type="evidence" value="ECO:0007669"/>
    <property type="project" value="InterPro"/>
</dbReference>
<feature type="chain" id="PRO_5018153815" evidence="1">
    <location>
        <begin position="23"/>
        <end position="399"/>
    </location>
</feature>
<protein>
    <submittedName>
        <fullName evidence="3">Porin-like protein</fullName>
    </submittedName>
</protein>
<keyword evidence="4" id="KW-1185">Reference proteome</keyword>
<dbReference type="Proteomes" id="UP000276634">
    <property type="component" value="Unassembled WGS sequence"/>
</dbReference>
<dbReference type="RefSeq" id="WP_123400227.1">
    <property type="nucleotide sequence ID" value="NZ_RJVI01000001.1"/>
</dbReference>
<evidence type="ECO:0000259" key="2">
    <source>
        <dbReference type="Pfam" id="PF13609"/>
    </source>
</evidence>
<reference evidence="3 4" key="1">
    <citation type="submission" date="2018-11" db="EMBL/GenBank/DDBJ databases">
        <title>Genomic Encyclopedia of Type Strains, Phase IV (KMG-IV): sequencing the most valuable type-strain genomes for metagenomic binning, comparative biology and taxonomic classification.</title>
        <authorList>
            <person name="Goeker M."/>
        </authorList>
    </citation>
    <scope>NUCLEOTIDE SEQUENCE [LARGE SCALE GENOMIC DNA]</scope>
    <source>
        <strain evidence="3 4">DSM 100275</strain>
    </source>
</reference>
<evidence type="ECO:0000313" key="3">
    <source>
        <dbReference type="EMBL" id="ROR34776.1"/>
    </source>
</evidence>
<dbReference type="SUPFAM" id="SSF56935">
    <property type="entry name" value="Porins"/>
    <property type="match status" value="1"/>
</dbReference>
<feature type="domain" description="Porin" evidence="2">
    <location>
        <begin position="12"/>
        <end position="384"/>
    </location>
</feature>